<dbReference type="GO" id="GO:0032991">
    <property type="term" value="C:protein-containing complex"/>
    <property type="evidence" value="ECO:0007669"/>
    <property type="project" value="UniProtKB-ARBA"/>
</dbReference>
<dbReference type="Pfam" id="PF08434">
    <property type="entry name" value="CLCA"/>
    <property type="match status" value="1"/>
</dbReference>
<keyword evidence="2" id="KW-0732">Signal</keyword>
<dbReference type="RefSeq" id="XP_040568605.1">
    <property type="nucleotide sequence ID" value="XM_040712671.2"/>
</dbReference>
<reference evidence="4" key="1">
    <citation type="submission" date="2014-05" db="EMBL/GenBank/DDBJ databases">
        <authorList>
            <person name="Chronopoulou M."/>
        </authorList>
    </citation>
    <scope>NUCLEOTIDE SEQUENCE</scope>
    <source>
        <tissue evidence="4">Whole organism</tissue>
    </source>
</reference>
<evidence type="ECO:0000313" key="4">
    <source>
        <dbReference type="EMBL" id="CDW40483.1"/>
    </source>
</evidence>
<dbReference type="EMBL" id="HACA01023122">
    <property type="protein sequence ID" value="CDW40483.1"/>
    <property type="molecule type" value="Transcribed_RNA"/>
</dbReference>
<name>A0A0K2UQG6_LEPSM</name>
<dbReference type="GeneID" id="121118126"/>
<evidence type="ECO:0000259" key="3">
    <source>
        <dbReference type="Pfam" id="PF08434"/>
    </source>
</evidence>
<evidence type="ECO:0000256" key="1">
    <source>
        <dbReference type="SAM" id="Phobius"/>
    </source>
</evidence>
<feature type="signal peptide" evidence="2">
    <location>
        <begin position="1"/>
        <end position="21"/>
    </location>
</feature>
<keyword evidence="1" id="KW-1133">Transmembrane helix</keyword>
<feature type="transmembrane region" description="Helical" evidence="1">
    <location>
        <begin position="849"/>
        <end position="874"/>
    </location>
</feature>
<keyword evidence="1" id="KW-0472">Membrane</keyword>
<dbReference type="SUPFAM" id="SSF53300">
    <property type="entry name" value="vWA-like"/>
    <property type="match status" value="1"/>
</dbReference>
<evidence type="ECO:0000256" key="2">
    <source>
        <dbReference type="SAM" id="SignalP"/>
    </source>
</evidence>
<proteinExistence type="predicted"/>
<feature type="domain" description="Calcium-activated chloride channel N-terminal" evidence="3">
    <location>
        <begin position="26"/>
        <end position="160"/>
    </location>
</feature>
<accession>A0A0K2UQG6</accession>
<dbReference type="InterPro" id="IPR036465">
    <property type="entry name" value="vWFA_dom_sf"/>
</dbReference>
<dbReference type="KEGG" id="lsm:121118126"/>
<organism evidence="4">
    <name type="scientific">Lepeophtheirus salmonis</name>
    <name type="common">Salmon louse</name>
    <name type="synonym">Caligus salmonis</name>
    <dbReference type="NCBI Taxonomy" id="72036"/>
    <lineage>
        <taxon>Eukaryota</taxon>
        <taxon>Metazoa</taxon>
        <taxon>Ecdysozoa</taxon>
        <taxon>Arthropoda</taxon>
        <taxon>Crustacea</taxon>
        <taxon>Multicrustacea</taxon>
        <taxon>Hexanauplia</taxon>
        <taxon>Copepoda</taxon>
        <taxon>Siphonostomatoida</taxon>
        <taxon>Caligidae</taxon>
        <taxon>Lepeophtheirus</taxon>
    </lineage>
</organism>
<feature type="chain" id="PRO_5005488905" description="Calcium-activated chloride channel N-terminal domain-containing protein" evidence="2">
    <location>
        <begin position="22"/>
        <end position="1054"/>
    </location>
</feature>
<dbReference type="OrthoDB" id="6372467at2759"/>
<sequence>MNRNILSLSVLLCALITLGKSEDLITLRLDKKVPHAHCPFIIKNLKKLLVSSSKTLFDLTSTQFNNVHIIVPSNWVGSDCLKDQGVSIENVNHSSEDILVTNLDTLFGDNIITSQYGQCGTPGRLVQLPYASLNKSMESQSKKFVKEWIKYKYGVFEESGLPDDKLYPLYSVEGEVRIRNEGCPPNEEEIICPLGNYNRDLTTKQNILCNGRSIREVLSSSISIDPNNTITYSPPSFTFISPQKDLLTLILDRSSRSHWDLLQKALFQFIARLPIGAYLSVITYGSQDASMNLPPTLITSANRAGLHGRIPRRALEDGDENVPSCLSCGIDMALKMSESNSLTPIWILATGGSTNTILQRVERMDDIQASNISIYAISTASDESYLQDLTPNHFIVQPNLPELSGALNTVLTLATKKSLIHFHKEMVILNSSIDANDKTLVGNFVVEEKLRKNLWIQVIAQDERDIEYFEVLSPTGKKYSFPSFEHGLAYFHLEDLNEAGIWGYSLKLYYYEGNVNETSSYPVYVEVLGEANGDDAVVLESWVSTDYSLEVPRVYLYAKVTLGDVIPVLNADVQAIVYPPNSDEAVIVNLRDTGSGYPDITHGDGIYSAYFTGFGSVSGYYRMSIQATHNGGKALTPKISITEPEFVMMNSETPCCGSSTPVAFTVPTTPFNRMSLPPSFYVEQPSNFYARQGSSDDFFPPSRITDFALDKYDDSESLFVHLKWTAPGGDYDNGQAFRYEIRCYTNKEALRDENFSEMSIPVHATLIPTPEEYGTPQTSTVGVPWVNEIFYYAIVAYDESGNRGRISNTISVFIKEELITTTPLLSNELEPDQEEVAFYSGEQVAHDNLTIYLIATGISIILVLLIIGSALGILKYYRTISRAKDMEDGSNTTTSSLSGTLKKIMALPDVTPEKGHLWTTSTTSHSITPTSLSDYDSSCKVSEYKQGLQTATSQKNPGIHRVDETVSTPKVNSEYYESSDAASENNNLLLSQPRISVLEDYSIYRDLSNLSSKSHFSLGLPSDINTNPGDVFITVPPSLFSEGGVRKPRHESLV</sequence>
<dbReference type="AlphaFoldDB" id="A0A0K2UQG6"/>
<dbReference type="Gene3D" id="3.40.50.410">
    <property type="entry name" value="von Willebrand factor, type A domain"/>
    <property type="match status" value="1"/>
</dbReference>
<dbReference type="InterPro" id="IPR013642">
    <property type="entry name" value="CLCA_N"/>
</dbReference>
<keyword evidence="1" id="KW-0812">Transmembrane</keyword>
<protein>
    <recommendedName>
        <fullName evidence="3">Calcium-activated chloride channel N-terminal domain-containing protein</fullName>
    </recommendedName>
</protein>